<reference evidence="1" key="1">
    <citation type="journal article" date="2016" name="J. Virol.">
        <title>Concurrence of Iridovirus, Polyomavirus, and a Unique Member of a New Group of Fish Papillomaviruses in Lymphocystis Disease-Affected Gilthead Sea Bream.</title>
        <authorList>
            <person name="Lopez-Bueno A."/>
            <person name="Mavian C."/>
            <person name="Labella A.M."/>
            <person name="Castro D."/>
            <person name="Borrego J.J."/>
            <person name="Alcami A."/>
            <person name="Alejo A."/>
        </authorList>
    </citation>
    <scope>NUCLEOTIDE SEQUENCE [LARGE SCALE GENOMIC DNA]</scope>
    <source>
        <strain evidence="1">SA9pv</strain>
    </source>
</reference>
<sequence length="70" mass="7942">MSTFKLCHCCADPCKCTYYDLSDMLKYPRGFTHITISNGEVKLKGITHNDSSAGIDLERFNLIRVESPKK</sequence>
<protein>
    <submittedName>
        <fullName evidence="1">SORF2</fullName>
    </submittedName>
</protein>
<dbReference type="KEGG" id="vg:28619800"/>
<dbReference type="RefSeq" id="YP_009272699.1">
    <property type="nucleotide sequence ID" value="NC_030839.1"/>
</dbReference>
<dbReference type="EMBL" id="KX643372">
    <property type="protein sequence ID" value="AOC55274.1"/>
    <property type="molecule type" value="Genomic_DNA"/>
</dbReference>
<dbReference type="Proteomes" id="UP000131472">
    <property type="component" value="Genome"/>
</dbReference>
<name>A0A1B2RW90_9PAPI</name>
<proteinExistence type="predicted"/>
<accession>A0A1B2RW90</accession>
<evidence type="ECO:0000313" key="2">
    <source>
        <dbReference type="Proteomes" id="UP000131472"/>
    </source>
</evidence>
<dbReference type="GeneID" id="28619800"/>
<keyword evidence="2" id="KW-1185">Reference proteome</keyword>
<evidence type="ECO:0000313" key="1">
    <source>
        <dbReference type="EMBL" id="AOC55274.1"/>
    </source>
</evidence>
<organism evidence="1">
    <name type="scientific">Sparus aurata papillomavirus 1</name>
    <dbReference type="NCBI Taxonomy" id="1885928"/>
    <lineage>
        <taxon>Viruses</taxon>
        <taxon>Monodnaviria</taxon>
        <taxon>Shotokuvirae</taxon>
        <taxon>Cossaviricota</taxon>
        <taxon>Papovaviricetes</taxon>
        <taxon>Zurhausenvirales</taxon>
        <taxon>Papillomaviridae</taxon>
        <taxon>Secondpapillomavirinae</taxon>
        <taxon>Alefpapillomavirus</taxon>
        <taxon>Alefpapillomavirus 1</taxon>
    </lineage>
</organism>